<name>A0A3D8INB8_9HELI</name>
<feature type="transmembrane region" description="Helical" evidence="1">
    <location>
        <begin position="50"/>
        <end position="74"/>
    </location>
</feature>
<sequence length="87" mass="9986">MIGVMQGTRVAYADDLKFLQSQWKLTLNENHQSVASFVESFCKGAGCGGFFILLIFILHLLNNLTFLFYAFKILMLRNCIHRKRVLA</sequence>
<keyword evidence="3" id="KW-1185">Reference proteome</keyword>
<proteinExistence type="predicted"/>
<keyword evidence="1" id="KW-0812">Transmembrane</keyword>
<dbReference type="EMBL" id="NXLQ01000007">
    <property type="protein sequence ID" value="RDU66124.1"/>
    <property type="molecule type" value="Genomic_DNA"/>
</dbReference>
<evidence type="ECO:0000313" key="3">
    <source>
        <dbReference type="Proteomes" id="UP000256379"/>
    </source>
</evidence>
<organism evidence="2 3">
    <name type="scientific">Helicobacter didelphidarum</name>
    <dbReference type="NCBI Taxonomy" id="2040648"/>
    <lineage>
        <taxon>Bacteria</taxon>
        <taxon>Pseudomonadati</taxon>
        <taxon>Campylobacterota</taxon>
        <taxon>Epsilonproteobacteria</taxon>
        <taxon>Campylobacterales</taxon>
        <taxon>Helicobacteraceae</taxon>
        <taxon>Helicobacter</taxon>
    </lineage>
</organism>
<dbReference type="AlphaFoldDB" id="A0A3D8INB8"/>
<dbReference type="OrthoDB" id="10015392at2"/>
<accession>A0A3D8INB8</accession>
<comment type="caution">
    <text evidence="2">The sequence shown here is derived from an EMBL/GenBank/DDBJ whole genome shotgun (WGS) entry which is preliminary data.</text>
</comment>
<evidence type="ECO:0000256" key="1">
    <source>
        <dbReference type="SAM" id="Phobius"/>
    </source>
</evidence>
<evidence type="ECO:0000313" key="2">
    <source>
        <dbReference type="EMBL" id="RDU66124.1"/>
    </source>
</evidence>
<protein>
    <submittedName>
        <fullName evidence="2">Uncharacterized protein</fullName>
    </submittedName>
</protein>
<dbReference type="Proteomes" id="UP000256379">
    <property type="component" value="Unassembled WGS sequence"/>
</dbReference>
<keyword evidence="1" id="KW-0472">Membrane</keyword>
<keyword evidence="1" id="KW-1133">Transmembrane helix</keyword>
<reference evidence="2 3" key="1">
    <citation type="submission" date="2018-04" db="EMBL/GenBank/DDBJ databases">
        <title>Novel Campyloabacter and Helicobacter Species and Strains.</title>
        <authorList>
            <person name="Mannion A.J."/>
            <person name="Shen Z."/>
            <person name="Fox J.G."/>
        </authorList>
    </citation>
    <scope>NUCLEOTIDE SEQUENCE [LARGE SCALE GENOMIC DNA]</scope>
    <source>
        <strain evidence="2 3">MIT 17-337</strain>
    </source>
</reference>
<gene>
    <name evidence="2" type="ORF">CQA53_04835</name>
</gene>
<dbReference type="RefSeq" id="WP_115542893.1">
    <property type="nucleotide sequence ID" value="NZ_NXLQ01000007.1"/>
</dbReference>